<name>A0AA90KA90_9ACTN</name>
<evidence type="ECO:0000313" key="5">
    <source>
        <dbReference type="Proteomes" id="UP001156398"/>
    </source>
</evidence>
<organism evidence="4">
    <name type="scientific">Streptantibioticus silvisoli</name>
    <dbReference type="NCBI Taxonomy" id="2705255"/>
    <lineage>
        <taxon>Bacteria</taxon>
        <taxon>Bacillati</taxon>
        <taxon>Actinomycetota</taxon>
        <taxon>Actinomycetes</taxon>
        <taxon>Kitasatosporales</taxon>
        <taxon>Streptomycetaceae</taxon>
        <taxon>Streptantibioticus</taxon>
    </lineage>
</organism>
<dbReference type="Gene3D" id="3.40.50.1820">
    <property type="entry name" value="alpha/beta hydrolase"/>
    <property type="match status" value="1"/>
</dbReference>
<dbReference type="EMBL" id="JAAGKO020000021">
    <property type="protein sequence ID" value="MDI5964148.1"/>
    <property type="molecule type" value="Genomic_DNA"/>
</dbReference>
<keyword evidence="5" id="KW-1185">Reference proteome</keyword>
<evidence type="ECO:0000313" key="3">
    <source>
        <dbReference type="EMBL" id="MDI5964148.1"/>
    </source>
</evidence>
<dbReference type="Pfam" id="PF12697">
    <property type="entry name" value="Abhydrolase_6"/>
    <property type="match status" value="1"/>
</dbReference>
<dbReference type="Proteomes" id="UP001156398">
    <property type="component" value="Unassembled WGS sequence"/>
</dbReference>
<proteinExistence type="predicted"/>
<dbReference type="PANTHER" id="PTHR43798:SF31">
    <property type="entry name" value="AB HYDROLASE SUPERFAMILY PROTEIN YCLE"/>
    <property type="match status" value="1"/>
</dbReference>
<accession>A0AA90KA90</accession>
<feature type="domain" description="AB hydrolase-1" evidence="2">
    <location>
        <begin position="25"/>
        <end position="256"/>
    </location>
</feature>
<dbReference type="SUPFAM" id="SSF53474">
    <property type="entry name" value="alpha/beta-Hydrolases"/>
    <property type="match status" value="1"/>
</dbReference>
<evidence type="ECO:0000256" key="1">
    <source>
        <dbReference type="ARBA" id="ARBA00022801"/>
    </source>
</evidence>
<dbReference type="RefSeq" id="WP_271313021.1">
    <property type="nucleotide sequence ID" value="NZ_JAAGKO020000021.1"/>
</dbReference>
<dbReference type="PANTHER" id="PTHR43798">
    <property type="entry name" value="MONOACYLGLYCEROL LIPASE"/>
    <property type="match status" value="1"/>
</dbReference>
<dbReference type="GO" id="GO:0016020">
    <property type="term" value="C:membrane"/>
    <property type="evidence" value="ECO:0007669"/>
    <property type="project" value="TreeGrafter"/>
</dbReference>
<reference evidence="4 5" key="1">
    <citation type="submission" date="2023-05" db="EMBL/GenBank/DDBJ databases">
        <title>Streptantibioticus silvisoli sp. nov., acidotolerant actinomycetes 1 from pine litter.</title>
        <authorList>
            <person name="Swiecimska M."/>
            <person name="Golinska P."/>
            <person name="Sangal V."/>
            <person name="Wachnowicz B."/>
            <person name="Goodfellow M."/>
        </authorList>
    </citation>
    <scope>NUCLEOTIDE SEQUENCE</scope>
    <source>
        <strain evidence="4">SL13</strain>
        <strain evidence="3 5">SL54</strain>
    </source>
</reference>
<protein>
    <submittedName>
        <fullName evidence="4">Alpha/beta fold hydrolase</fullName>
    </submittedName>
</protein>
<comment type="caution">
    <text evidence="4">The sequence shown here is derived from an EMBL/GenBank/DDBJ whole genome shotgun (WGS) entry which is preliminary data.</text>
</comment>
<keyword evidence="1 4" id="KW-0378">Hydrolase</keyword>
<gene>
    <name evidence="3" type="ORF">POF43_015720</name>
    <name evidence="4" type="ORF">POF50_021035</name>
</gene>
<evidence type="ECO:0000313" key="4">
    <source>
        <dbReference type="EMBL" id="MDI5971787.1"/>
    </source>
</evidence>
<dbReference type="GO" id="GO:0016787">
    <property type="term" value="F:hydrolase activity"/>
    <property type="evidence" value="ECO:0007669"/>
    <property type="project" value="UniProtKB-KW"/>
</dbReference>
<dbReference type="InterPro" id="IPR029058">
    <property type="entry name" value="AB_hydrolase_fold"/>
</dbReference>
<dbReference type="InterPro" id="IPR050266">
    <property type="entry name" value="AB_hydrolase_sf"/>
</dbReference>
<dbReference type="AlphaFoldDB" id="A0AA90KA90"/>
<dbReference type="InterPro" id="IPR000073">
    <property type="entry name" value="AB_hydrolase_1"/>
</dbReference>
<sequence>MADLLVRSDDDMTPYAFDDGTGPTLLVVHPGGGDATSWEAVTGPLTADFRVVRVRRRIYLPGAELPRTHSMAVEAADILAVAELLAGPVLLAGHSSGAVAALEAAVRAPSAFAGLFLYEPPVPTRYPVGGAAGLRARAALDAGDPVEAMRIHLGDIVRMPRPVVDAMFRDPGTRAAFARCAAAQITDNESIEALGIGVDRYTALTTPTTLVEGDLSPTHLRERAADLAAALPDARLLTLAGQGHIAHLTAPQTLIAAIREMAARVLG</sequence>
<dbReference type="EMBL" id="JABXJJ020000025">
    <property type="protein sequence ID" value="MDI5971787.1"/>
    <property type="molecule type" value="Genomic_DNA"/>
</dbReference>
<evidence type="ECO:0000259" key="2">
    <source>
        <dbReference type="Pfam" id="PF12697"/>
    </source>
</evidence>